<feature type="chain" id="PRO_5002163229" description="Non-reducing end beta-L-arabinofuranosidase-like GH127 catalytic domain-containing protein" evidence="1">
    <location>
        <begin position="17"/>
        <end position="681"/>
    </location>
</feature>
<gene>
    <name evidence="3" type="ORF">OIDMADRAFT_48453</name>
</gene>
<dbReference type="Pfam" id="PF07944">
    <property type="entry name" value="Beta-AFase-like_GH127_cat"/>
    <property type="match status" value="1"/>
</dbReference>
<reference evidence="4" key="2">
    <citation type="submission" date="2015-01" db="EMBL/GenBank/DDBJ databases">
        <title>Evolutionary Origins and Diversification of the Mycorrhizal Mutualists.</title>
        <authorList>
            <consortium name="DOE Joint Genome Institute"/>
            <consortium name="Mycorrhizal Genomics Consortium"/>
            <person name="Kohler A."/>
            <person name="Kuo A."/>
            <person name="Nagy L.G."/>
            <person name="Floudas D."/>
            <person name="Copeland A."/>
            <person name="Barry K.W."/>
            <person name="Cichocki N."/>
            <person name="Veneault-Fourrey C."/>
            <person name="LaButti K."/>
            <person name="Lindquist E.A."/>
            <person name="Lipzen A."/>
            <person name="Lundell T."/>
            <person name="Morin E."/>
            <person name="Murat C."/>
            <person name="Riley R."/>
            <person name="Ohm R."/>
            <person name="Sun H."/>
            <person name="Tunlid A."/>
            <person name="Henrissat B."/>
            <person name="Grigoriev I.V."/>
            <person name="Hibbett D.S."/>
            <person name="Martin F."/>
        </authorList>
    </citation>
    <scope>NUCLEOTIDE SEQUENCE [LARGE SCALE GENOMIC DNA]</scope>
    <source>
        <strain evidence="4">Zn</strain>
    </source>
</reference>
<feature type="domain" description="Non-reducing end beta-L-arabinofuranosidase-like GH127 catalytic" evidence="2">
    <location>
        <begin position="80"/>
        <end position="410"/>
    </location>
</feature>
<dbReference type="PANTHER" id="PTHR31151:SF0">
    <property type="entry name" value="PROLINE-TRNA LIGASE (DUF1680)"/>
    <property type="match status" value="1"/>
</dbReference>
<evidence type="ECO:0000259" key="2">
    <source>
        <dbReference type="Pfam" id="PF07944"/>
    </source>
</evidence>
<keyword evidence="4" id="KW-1185">Reference proteome</keyword>
<dbReference type="EMBL" id="KN832870">
    <property type="protein sequence ID" value="KIN08599.1"/>
    <property type="molecule type" value="Genomic_DNA"/>
</dbReference>
<name>A0A0C3DBA7_OIDMZ</name>
<evidence type="ECO:0000313" key="4">
    <source>
        <dbReference type="Proteomes" id="UP000054321"/>
    </source>
</evidence>
<dbReference type="InParanoid" id="A0A0C3DBA7"/>
<dbReference type="OrthoDB" id="5358475at2759"/>
<dbReference type="SUPFAM" id="SSF48208">
    <property type="entry name" value="Six-hairpin glycosidases"/>
    <property type="match status" value="1"/>
</dbReference>
<feature type="signal peptide" evidence="1">
    <location>
        <begin position="1"/>
        <end position="16"/>
    </location>
</feature>
<organism evidence="3 4">
    <name type="scientific">Oidiodendron maius (strain Zn)</name>
    <dbReference type="NCBI Taxonomy" id="913774"/>
    <lineage>
        <taxon>Eukaryota</taxon>
        <taxon>Fungi</taxon>
        <taxon>Dikarya</taxon>
        <taxon>Ascomycota</taxon>
        <taxon>Pezizomycotina</taxon>
        <taxon>Leotiomycetes</taxon>
        <taxon>Leotiomycetes incertae sedis</taxon>
        <taxon>Myxotrichaceae</taxon>
        <taxon>Oidiodendron</taxon>
    </lineage>
</organism>
<proteinExistence type="predicted"/>
<dbReference type="GO" id="GO:0005975">
    <property type="term" value="P:carbohydrate metabolic process"/>
    <property type="evidence" value="ECO:0007669"/>
    <property type="project" value="InterPro"/>
</dbReference>
<dbReference type="PANTHER" id="PTHR31151">
    <property type="entry name" value="PROLINE-TRNA LIGASE (DUF1680)"/>
    <property type="match status" value="1"/>
</dbReference>
<reference evidence="3 4" key="1">
    <citation type="submission" date="2014-04" db="EMBL/GenBank/DDBJ databases">
        <authorList>
            <consortium name="DOE Joint Genome Institute"/>
            <person name="Kuo A."/>
            <person name="Martino E."/>
            <person name="Perotto S."/>
            <person name="Kohler A."/>
            <person name="Nagy L.G."/>
            <person name="Floudas D."/>
            <person name="Copeland A."/>
            <person name="Barry K.W."/>
            <person name="Cichocki N."/>
            <person name="Veneault-Fourrey C."/>
            <person name="LaButti K."/>
            <person name="Lindquist E.A."/>
            <person name="Lipzen A."/>
            <person name="Lundell T."/>
            <person name="Morin E."/>
            <person name="Murat C."/>
            <person name="Sun H."/>
            <person name="Tunlid A."/>
            <person name="Henrissat B."/>
            <person name="Grigoriev I.V."/>
            <person name="Hibbett D.S."/>
            <person name="Martin F."/>
            <person name="Nordberg H.P."/>
            <person name="Cantor M.N."/>
            <person name="Hua S.X."/>
        </authorList>
    </citation>
    <scope>NUCLEOTIDE SEQUENCE [LARGE SCALE GENOMIC DNA]</scope>
    <source>
        <strain evidence="3 4">Zn</strain>
    </source>
</reference>
<dbReference type="InterPro" id="IPR012878">
    <property type="entry name" value="Beta-AFase-like_GH127_cat"/>
</dbReference>
<dbReference type="Proteomes" id="UP000054321">
    <property type="component" value="Unassembled WGS sequence"/>
</dbReference>
<keyword evidence="1" id="KW-0732">Signal</keyword>
<protein>
    <recommendedName>
        <fullName evidence="2">Non-reducing end beta-L-arabinofuranosidase-like GH127 catalytic domain-containing protein</fullName>
    </recommendedName>
</protein>
<dbReference type="InterPro" id="IPR008928">
    <property type="entry name" value="6-hairpin_glycosidase_sf"/>
</dbReference>
<dbReference type="AlphaFoldDB" id="A0A0C3DBA7"/>
<dbReference type="HOGENOM" id="CLU_016354_1_0_1"/>
<dbReference type="STRING" id="913774.A0A0C3DBA7"/>
<accession>A0A0C3DBA7</accession>
<evidence type="ECO:0000256" key="1">
    <source>
        <dbReference type="SAM" id="SignalP"/>
    </source>
</evidence>
<sequence>MKSLAIIIAFAVAASADLLPFAFAPLPLGSIQPQGWLLDQMQLMADGLAGHEYDFYLYVNESSWLGGDQEYSNLNEGFPYWFNALVPLAYGLNDDRLKSQVQAAATYVLQHQADDGWIGPETGDARIMWARFPALLGFMQLAEAEQTMTDMVVAGMQKFAVCMNNMLTANYTGYLGTSDDLWGRARFQDMIISLQWLYEHYPQDNGQILLDNMQMLTEAGYDWAYWFLDAFIKENLYDVSLDITNALFQFEHGVNAGQGLKSGAVIRRFTNNDTLLASTRQGVDWTFKYHGAASGTILADERLDGLSPMTGQVHNLSELCTAVETMYSLSYLYEALGDNDFADRSERAAFNALPTMLTADWWAHQYMAEPNQGYSQDLTESPFWNVNTLGQTFGLEPNYPCCAVNHPQGYPKFLSNSFVTVGNNGLGHALLSPATATSTLPGGNKVTVSCNTKYPFDFSLSYTASASSAFDLYLRVPGWALSSSVSVNSGASSPLKPDRHTGMAKVSLPAGQSIVEYTLSADTTLDLRANNTVAVYHGPLLYALQIGEDIIAQPPRNWGNQSDYPSGYAPTQSHDYTINNLTAWNIAIDPSTISYQVNLSAGSDPLPNPIWTSGGPPGFMTFRGCEIAWPIEKGVPTNPPQDRTCTAAPTEYTMIPYGAAKLHMAEMPIVNLTSQRVRGLI</sequence>
<evidence type="ECO:0000313" key="3">
    <source>
        <dbReference type="EMBL" id="KIN08599.1"/>
    </source>
</evidence>